<organism evidence="7">
    <name type="scientific">marine sediment metagenome</name>
    <dbReference type="NCBI Taxonomy" id="412755"/>
    <lineage>
        <taxon>unclassified sequences</taxon>
        <taxon>metagenomes</taxon>
        <taxon>ecological metagenomes</taxon>
    </lineage>
</organism>
<feature type="domain" description="Metalloenzyme" evidence="6">
    <location>
        <begin position="1"/>
        <end position="95"/>
    </location>
</feature>
<reference evidence="7" key="1">
    <citation type="journal article" date="2014" name="Front. Microbiol.">
        <title>High frequency of phylogenetically diverse reductive dehalogenase-homologous genes in deep subseafloor sedimentary metagenomes.</title>
        <authorList>
            <person name="Kawai M."/>
            <person name="Futagami T."/>
            <person name="Toyoda A."/>
            <person name="Takaki Y."/>
            <person name="Nishi S."/>
            <person name="Hori S."/>
            <person name="Arai W."/>
            <person name="Tsubouchi T."/>
            <person name="Morono Y."/>
            <person name="Uchiyama I."/>
            <person name="Ito T."/>
            <person name="Fujiyama A."/>
            <person name="Inagaki F."/>
            <person name="Takami H."/>
        </authorList>
    </citation>
    <scope>NUCLEOTIDE SEQUENCE</scope>
    <source>
        <strain evidence="7">Expedition CK06-06</strain>
    </source>
</reference>
<evidence type="ECO:0000256" key="5">
    <source>
        <dbReference type="ARBA" id="ARBA00023152"/>
    </source>
</evidence>
<comment type="pathway">
    <text evidence="3">Carbohydrate degradation.</text>
</comment>
<name>X0UJ89_9ZZZZ</name>
<dbReference type="GO" id="GO:0046872">
    <property type="term" value="F:metal ion binding"/>
    <property type="evidence" value="ECO:0007669"/>
    <property type="project" value="InterPro"/>
</dbReference>
<dbReference type="SUPFAM" id="SSF53649">
    <property type="entry name" value="Alkaline phosphatase-like"/>
    <property type="match status" value="1"/>
</dbReference>
<evidence type="ECO:0000259" key="6">
    <source>
        <dbReference type="Pfam" id="PF01676"/>
    </source>
</evidence>
<evidence type="ECO:0000256" key="4">
    <source>
        <dbReference type="ARBA" id="ARBA00005524"/>
    </source>
</evidence>
<accession>X0UJ89</accession>
<evidence type="ECO:0000256" key="2">
    <source>
        <dbReference type="ARBA" id="ARBA00002315"/>
    </source>
</evidence>
<evidence type="ECO:0000313" key="7">
    <source>
        <dbReference type="EMBL" id="GAG00428.1"/>
    </source>
</evidence>
<protein>
    <recommendedName>
        <fullName evidence="6">Metalloenzyme domain-containing protein</fullName>
    </recommendedName>
</protein>
<proteinExistence type="inferred from homology"/>
<comment type="function">
    <text evidence="2">Catalyzes the interconversion of 2-phosphoglycerate and 3-phosphoglycerate.</text>
</comment>
<dbReference type="InterPro" id="IPR006124">
    <property type="entry name" value="Metalloenzyme"/>
</dbReference>
<dbReference type="AlphaFoldDB" id="X0UJ89"/>
<comment type="caution">
    <text evidence="7">The sequence shown here is derived from an EMBL/GenBank/DDBJ whole genome shotgun (WGS) entry which is preliminary data.</text>
</comment>
<dbReference type="InterPro" id="IPR004456">
    <property type="entry name" value="Pglycerate_mutase_ApgM"/>
</dbReference>
<dbReference type="InterPro" id="IPR017850">
    <property type="entry name" value="Alkaline_phosphatase_core_sf"/>
</dbReference>
<dbReference type="GO" id="GO:0004619">
    <property type="term" value="F:phosphoglycerate mutase activity"/>
    <property type="evidence" value="ECO:0007669"/>
    <property type="project" value="UniProtKB-EC"/>
</dbReference>
<sequence>TDAAGEDGNFEAKKKAIEEIDSYIPRLLALNPEVLVVTSDHSTPCLLKSHSWHPNPFLLHSRTAQTDRVNCFNEKECAQGYLGRFPALYAMPLMLAHAEKMKKFGA</sequence>
<dbReference type="Pfam" id="PF01676">
    <property type="entry name" value="Metalloenzyme"/>
    <property type="match status" value="1"/>
</dbReference>
<keyword evidence="5" id="KW-0324">Glycolysis</keyword>
<dbReference type="PANTHER" id="PTHR31209:SF0">
    <property type="entry name" value="METALLOENZYME DOMAIN-CONTAINING PROTEIN"/>
    <property type="match status" value="1"/>
</dbReference>
<dbReference type="GO" id="GO:0006096">
    <property type="term" value="P:glycolytic process"/>
    <property type="evidence" value="ECO:0007669"/>
    <property type="project" value="UniProtKB-KW"/>
</dbReference>
<evidence type="ECO:0000256" key="3">
    <source>
        <dbReference type="ARBA" id="ARBA00004921"/>
    </source>
</evidence>
<dbReference type="EMBL" id="BARS01029024">
    <property type="protein sequence ID" value="GAG00428.1"/>
    <property type="molecule type" value="Genomic_DNA"/>
</dbReference>
<evidence type="ECO:0000256" key="1">
    <source>
        <dbReference type="ARBA" id="ARBA00000370"/>
    </source>
</evidence>
<comment type="catalytic activity">
    <reaction evidence="1">
        <text>(2R)-2-phosphoglycerate = (2R)-3-phosphoglycerate</text>
        <dbReference type="Rhea" id="RHEA:15901"/>
        <dbReference type="ChEBI" id="CHEBI:58272"/>
        <dbReference type="ChEBI" id="CHEBI:58289"/>
        <dbReference type="EC" id="5.4.2.12"/>
    </reaction>
</comment>
<comment type="similarity">
    <text evidence="4">Belongs to the BPG-independent phosphoglycerate mutase family. A-PGAM subfamily.</text>
</comment>
<dbReference type="PANTHER" id="PTHR31209">
    <property type="entry name" value="COFACTOR-INDEPENDENT PHOSPHOGLYCERATE MUTASE"/>
    <property type="match status" value="1"/>
</dbReference>
<dbReference type="Gene3D" id="3.40.720.10">
    <property type="entry name" value="Alkaline Phosphatase, subunit A"/>
    <property type="match status" value="1"/>
</dbReference>
<feature type="non-terminal residue" evidence="7">
    <location>
        <position position="1"/>
    </location>
</feature>
<gene>
    <name evidence="7" type="ORF">S01H1_45422</name>
</gene>